<dbReference type="GO" id="GO:0016829">
    <property type="term" value="F:lyase activity"/>
    <property type="evidence" value="ECO:0007669"/>
    <property type="project" value="UniProtKB-KW"/>
</dbReference>
<accession>A0A9W6D4C1</accession>
<keyword evidence="8" id="KW-0456">Lyase</keyword>
<dbReference type="Gene3D" id="3.20.20.70">
    <property type="entry name" value="Aldolase class I"/>
    <property type="match status" value="1"/>
</dbReference>
<evidence type="ECO:0000256" key="4">
    <source>
        <dbReference type="ARBA" id="ARBA00023004"/>
    </source>
</evidence>
<evidence type="ECO:0000256" key="5">
    <source>
        <dbReference type="ARBA" id="ARBA00023014"/>
    </source>
</evidence>
<evidence type="ECO:0000259" key="7">
    <source>
        <dbReference type="Pfam" id="PF04055"/>
    </source>
</evidence>
<feature type="domain" description="Radical SAM core" evidence="7">
    <location>
        <begin position="143"/>
        <end position="302"/>
    </location>
</feature>
<dbReference type="RefSeq" id="WP_281793207.1">
    <property type="nucleotide sequence ID" value="NZ_BSDR01000001.1"/>
</dbReference>
<sequence>MGWCEICEKSSKEIARELGVCRSCILDKPDKALALALKIHRRSRASFGLPETEPRAPEGIPCRLCVHECRIPEGGVGYCGLRRNEKGKIKDVTAERGKLSWYHDPLPTNCVGDWVCPGGTGAGYPRYAHRQGPERGYKNLAVFFHACSFNCLFCQNWSFMELTTRPQTRTVEELAAAVDDCTSCICFFGGDPTPQAPFSLNAARLAREKAKGKILRICWETNGSMHPAVLDKMVEVALESGGNIKFDLKAWDENLHIALTGVSNRRTLENFARAGKLVRERPEPPLLIANTLLVPGYIDAEEVRLLARCIASIDRNIPYSLLAFHPQFHMADLPVTSRELAERCLDAAREEGLSRVRLGNVHLLV</sequence>
<dbReference type="Proteomes" id="UP001144372">
    <property type="component" value="Unassembled WGS sequence"/>
</dbReference>
<dbReference type="AlphaFoldDB" id="A0A9W6D4C1"/>
<organism evidence="8 9">
    <name type="scientific">Desulforhabdus amnigena</name>
    <dbReference type="NCBI Taxonomy" id="40218"/>
    <lineage>
        <taxon>Bacteria</taxon>
        <taxon>Pseudomonadati</taxon>
        <taxon>Thermodesulfobacteriota</taxon>
        <taxon>Syntrophobacteria</taxon>
        <taxon>Syntrophobacterales</taxon>
        <taxon>Syntrophobacteraceae</taxon>
        <taxon>Desulforhabdus</taxon>
    </lineage>
</organism>
<comment type="cofactor">
    <cofactor evidence="6">
        <name>[4Fe-4S] cluster</name>
        <dbReference type="ChEBI" id="CHEBI:49883"/>
    </cofactor>
    <text evidence="6">Binds 1 [4Fe-4S] cluster. The cluster is coordinated with 3 cysteines and an exchangeable S-adenosyl-L-methionine.</text>
</comment>
<keyword evidence="1" id="KW-0004">4Fe-4S</keyword>
<evidence type="ECO:0000256" key="3">
    <source>
        <dbReference type="ARBA" id="ARBA00022723"/>
    </source>
</evidence>
<keyword evidence="5 6" id="KW-0411">Iron-sulfur</keyword>
<keyword evidence="2 6" id="KW-0949">S-adenosyl-L-methionine</keyword>
<name>A0A9W6D4C1_9BACT</name>
<dbReference type="InterPro" id="IPR058240">
    <property type="entry name" value="rSAM_sf"/>
</dbReference>
<keyword evidence="3 6" id="KW-0479">Metal-binding</keyword>
<feature type="binding site" evidence="6">
    <location>
        <position position="151"/>
    </location>
    <ligand>
        <name>[4Fe-4S] cluster</name>
        <dbReference type="ChEBI" id="CHEBI:49883"/>
        <note>4Fe-4S-S-AdoMet</note>
    </ligand>
</feature>
<reference evidence="8" key="1">
    <citation type="submission" date="2022-12" db="EMBL/GenBank/DDBJ databases">
        <title>Reference genome sequencing for broad-spectrum identification of bacterial and archaeal isolates by mass spectrometry.</title>
        <authorList>
            <person name="Sekiguchi Y."/>
            <person name="Tourlousse D.M."/>
        </authorList>
    </citation>
    <scope>NUCLEOTIDE SEQUENCE</scope>
    <source>
        <strain evidence="8">ASRB1</strain>
    </source>
</reference>
<keyword evidence="4 6" id="KW-0408">Iron</keyword>
<dbReference type="InterPro" id="IPR007197">
    <property type="entry name" value="rSAM"/>
</dbReference>
<dbReference type="EMBL" id="BSDR01000001">
    <property type="protein sequence ID" value="GLI33927.1"/>
    <property type="molecule type" value="Genomic_DNA"/>
</dbReference>
<feature type="binding site" evidence="6">
    <location>
        <position position="147"/>
    </location>
    <ligand>
        <name>[4Fe-4S] cluster</name>
        <dbReference type="ChEBI" id="CHEBI:49883"/>
        <note>4Fe-4S-S-AdoMet</note>
    </ligand>
</feature>
<dbReference type="PIRSF" id="PIRSF004869">
    <property type="entry name" value="PflX_prd"/>
    <property type="match status" value="1"/>
</dbReference>
<dbReference type="SFLD" id="SFLDS00029">
    <property type="entry name" value="Radical_SAM"/>
    <property type="match status" value="1"/>
</dbReference>
<dbReference type="CDD" id="cd01335">
    <property type="entry name" value="Radical_SAM"/>
    <property type="match status" value="1"/>
</dbReference>
<evidence type="ECO:0000256" key="6">
    <source>
        <dbReference type="PIRSR" id="PIRSR004869-50"/>
    </source>
</evidence>
<keyword evidence="8" id="KW-0670">Pyruvate</keyword>
<evidence type="ECO:0000256" key="2">
    <source>
        <dbReference type="ARBA" id="ARBA00022691"/>
    </source>
</evidence>
<dbReference type="GO" id="GO:0046872">
    <property type="term" value="F:metal ion binding"/>
    <property type="evidence" value="ECO:0007669"/>
    <property type="project" value="UniProtKB-KW"/>
</dbReference>
<dbReference type="Pfam" id="PF04055">
    <property type="entry name" value="Radical_SAM"/>
    <property type="match status" value="1"/>
</dbReference>
<gene>
    <name evidence="8" type="ORF">DAMNIGENAA_13600</name>
</gene>
<dbReference type="InterPro" id="IPR034457">
    <property type="entry name" value="Organic_radical-activating"/>
</dbReference>
<dbReference type="InterPro" id="IPR016431">
    <property type="entry name" value="Pyrv-formate_lyase-activ_prd"/>
</dbReference>
<dbReference type="GO" id="GO:0051539">
    <property type="term" value="F:4 iron, 4 sulfur cluster binding"/>
    <property type="evidence" value="ECO:0007669"/>
    <property type="project" value="UniProtKB-KW"/>
</dbReference>
<dbReference type="SUPFAM" id="SSF102114">
    <property type="entry name" value="Radical SAM enzymes"/>
    <property type="match status" value="1"/>
</dbReference>
<keyword evidence="9" id="KW-1185">Reference proteome</keyword>
<dbReference type="PANTHER" id="PTHR30352:SF22">
    <property type="entry name" value="PYRUVATE FORMATE-LYASE ACTIVATING ENZYME HOMOLOG"/>
    <property type="match status" value="1"/>
</dbReference>
<dbReference type="InterPro" id="IPR013785">
    <property type="entry name" value="Aldolase_TIM"/>
</dbReference>
<dbReference type="PANTHER" id="PTHR30352">
    <property type="entry name" value="PYRUVATE FORMATE-LYASE-ACTIVATING ENZYME"/>
    <property type="match status" value="1"/>
</dbReference>
<evidence type="ECO:0000313" key="8">
    <source>
        <dbReference type="EMBL" id="GLI33927.1"/>
    </source>
</evidence>
<feature type="binding site" evidence="6">
    <location>
        <position position="154"/>
    </location>
    <ligand>
        <name>[4Fe-4S] cluster</name>
        <dbReference type="ChEBI" id="CHEBI:49883"/>
        <note>4Fe-4S-S-AdoMet</note>
    </ligand>
</feature>
<evidence type="ECO:0000313" key="9">
    <source>
        <dbReference type="Proteomes" id="UP001144372"/>
    </source>
</evidence>
<evidence type="ECO:0000256" key="1">
    <source>
        <dbReference type="ARBA" id="ARBA00022485"/>
    </source>
</evidence>
<protein>
    <submittedName>
        <fullName evidence="8">Pyruvate formate lyase-activating protein</fullName>
    </submittedName>
</protein>
<proteinExistence type="predicted"/>
<comment type="caution">
    <text evidence="8">The sequence shown here is derived from an EMBL/GenBank/DDBJ whole genome shotgun (WGS) entry which is preliminary data.</text>
</comment>